<evidence type="ECO:0000313" key="3">
    <source>
        <dbReference type="Proteomes" id="UP001597151"/>
    </source>
</evidence>
<keyword evidence="1" id="KW-1133">Transmembrane helix</keyword>
<evidence type="ECO:0000313" key="2">
    <source>
        <dbReference type="EMBL" id="MFD1196336.1"/>
    </source>
</evidence>
<keyword evidence="1" id="KW-0812">Transmembrane</keyword>
<organism evidence="2 3">
    <name type="scientific">Seohaeicola saemankumensis</name>
    <dbReference type="NCBI Taxonomy" id="481181"/>
    <lineage>
        <taxon>Bacteria</taxon>
        <taxon>Pseudomonadati</taxon>
        <taxon>Pseudomonadota</taxon>
        <taxon>Alphaproteobacteria</taxon>
        <taxon>Rhodobacterales</taxon>
        <taxon>Roseobacteraceae</taxon>
        <taxon>Seohaeicola</taxon>
    </lineage>
</organism>
<feature type="transmembrane region" description="Helical" evidence="1">
    <location>
        <begin position="93"/>
        <end position="119"/>
    </location>
</feature>
<comment type="caution">
    <text evidence="2">The sequence shown here is derived from an EMBL/GenBank/DDBJ whole genome shotgun (WGS) entry which is preliminary data.</text>
</comment>
<dbReference type="RefSeq" id="WP_380794246.1">
    <property type="nucleotide sequence ID" value="NZ_JBHTKR010000007.1"/>
</dbReference>
<protein>
    <recommendedName>
        <fullName evidence="4">DUF3618 domain-containing protein</fullName>
    </recommendedName>
</protein>
<dbReference type="Proteomes" id="UP001597151">
    <property type="component" value="Unassembled WGS sequence"/>
</dbReference>
<evidence type="ECO:0000256" key="1">
    <source>
        <dbReference type="SAM" id="Phobius"/>
    </source>
</evidence>
<reference evidence="3" key="1">
    <citation type="journal article" date="2019" name="Int. J. Syst. Evol. Microbiol.">
        <title>The Global Catalogue of Microorganisms (GCM) 10K type strain sequencing project: providing services to taxonomists for standard genome sequencing and annotation.</title>
        <authorList>
            <consortium name="The Broad Institute Genomics Platform"/>
            <consortium name="The Broad Institute Genome Sequencing Center for Infectious Disease"/>
            <person name="Wu L."/>
            <person name="Ma J."/>
        </authorList>
    </citation>
    <scope>NUCLEOTIDE SEQUENCE [LARGE SCALE GENOMIC DNA]</scope>
    <source>
        <strain evidence="3">CCUG 55328</strain>
    </source>
</reference>
<proteinExistence type="predicted"/>
<sequence length="123" mass="13563">MQTDDISQMVQELCALLDEKLSLGRGPLQTRLKRAGRRLPARIRDQAQVVAEAETLAAHPKLARRIDHARVARAHAEARAHLRSIDPADRRRGAVLGILGGLAFNLLLLAGLTLAFLHWRGIV</sequence>
<keyword evidence="1" id="KW-0472">Membrane</keyword>
<name>A0ABW3TIJ5_9RHOB</name>
<accession>A0ABW3TIJ5</accession>
<keyword evidence="3" id="KW-1185">Reference proteome</keyword>
<gene>
    <name evidence="2" type="ORF">ACFQ3C_16820</name>
</gene>
<dbReference type="EMBL" id="JBHTKR010000007">
    <property type="protein sequence ID" value="MFD1196336.1"/>
    <property type="molecule type" value="Genomic_DNA"/>
</dbReference>
<evidence type="ECO:0008006" key="4">
    <source>
        <dbReference type="Google" id="ProtNLM"/>
    </source>
</evidence>